<dbReference type="PANTHER" id="PTHR28108:SF1">
    <property type="entry name" value="SWR1-COMPLEX PROTEIN 3"/>
    <property type="match status" value="1"/>
</dbReference>
<dbReference type="PANTHER" id="PTHR28108">
    <property type="entry name" value="SWR1-COMPLEX PROTEIN 3"/>
    <property type="match status" value="1"/>
</dbReference>
<dbReference type="Proteomes" id="UP001055115">
    <property type="component" value="Unassembled WGS sequence"/>
</dbReference>
<dbReference type="GO" id="GO:0140849">
    <property type="term" value="F:ATP-dependent H2AZ histone chaperone activity"/>
    <property type="evidence" value="ECO:0007669"/>
    <property type="project" value="InterPro"/>
</dbReference>
<evidence type="ECO:0000256" key="1">
    <source>
        <dbReference type="SAM" id="MobiDB-lite"/>
    </source>
</evidence>
<dbReference type="GO" id="GO:0000812">
    <property type="term" value="C:Swr1 complex"/>
    <property type="evidence" value="ECO:0007669"/>
    <property type="project" value="InterPro"/>
</dbReference>
<dbReference type="AlphaFoldDB" id="A0AA37P714"/>
<accession>A0AA37P714</accession>
<dbReference type="GeneID" id="73322507"/>
<proteinExistence type="predicted"/>
<dbReference type="EMBL" id="BQXU01000003">
    <property type="protein sequence ID" value="GKT41524.1"/>
    <property type="molecule type" value="Genomic_DNA"/>
</dbReference>
<organism evidence="3 4">
    <name type="scientific">Colletotrichum spaethianum</name>
    <dbReference type="NCBI Taxonomy" id="700344"/>
    <lineage>
        <taxon>Eukaryota</taxon>
        <taxon>Fungi</taxon>
        <taxon>Dikarya</taxon>
        <taxon>Ascomycota</taxon>
        <taxon>Pezizomycotina</taxon>
        <taxon>Sordariomycetes</taxon>
        <taxon>Hypocreomycetidae</taxon>
        <taxon>Glomerellales</taxon>
        <taxon>Glomerellaceae</taxon>
        <taxon>Colletotrichum</taxon>
        <taxon>Colletotrichum spaethianum species complex</taxon>
    </lineage>
</organism>
<sequence length="209" mass="22424">MTNSYHSGVLAESLSRSRHKWMAEGLFEKYWTKPARKKNATEDPKNPAKDTMSKIGQVTITIEPHVFEATITALPTEPCLLHQRPLSRHERVKADAASTKFCSAISCASTDAVEATLGGSERAAKGATLSTEPGSRAACQRNTPTEDSRPFTADRCTCARFCHCPGNALESCSPVCHGAFSPQLTAIELNTPARGRSCEACASCKAAGH</sequence>
<dbReference type="InterPro" id="IPR037651">
    <property type="entry name" value="Swc3"/>
</dbReference>
<protein>
    <recommendedName>
        <fullName evidence="2">SWR1-complex protein 3 domain-containing protein</fullName>
    </recommendedName>
</protein>
<dbReference type="InterPro" id="IPR057558">
    <property type="entry name" value="Swc3_dom"/>
</dbReference>
<evidence type="ECO:0000259" key="2">
    <source>
        <dbReference type="Pfam" id="PF24707"/>
    </source>
</evidence>
<gene>
    <name evidence="3" type="ORF">ColSpa_01705</name>
</gene>
<comment type="caution">
    <text evidence="3">The sequence shown here is derived from an EMBL/GenBank/DDBJ whole genome shotgun (WGS) entry which is preliminary data.</text>
</comment>
<feature type="region of interest" description="Disordered" evidence="1">
    <location>
        <begin position="125"/>
        <end position="146"/>
    </location>
</feature>
<name>A0AA37P714_9PEZI</name>
<evidence type="ECO:0000313" key="4">
    <source>
        <dbReference type="Proteomes" id="UP001055115"/>
    </source>
</evidence>
<reference evidence="3 4" key="1">
    <citation type="submission" date="2022-03" db="EMBL/GenBank/DDBJ databases">
        <title>Genome data of Colletotrichum spp.</title>
        <authorList>
            <person name="Utami Y.D."/>
            <person name="Hiruma K."/>
        </authorList>
    </citation>
    <scope>NUCLEOTIDE SEQUENCE [LARGE SCALE GENOMIC DNA]</scope>
    <source>
        <strain evidence="3 4">MAFF 239500</strain>
    </source>
</reference>
<dbReference type="Pfam" id="PF24707">
    <property type="entry name" value="Swc3"/>
    <property type="match status" value="1"/>
</dbReference>
<evidence type="ECO:0000313" key="3">
    <source>
        <dbReference type="EMBL" id="GKT41524.1"/>
    </source>
</evidence>
<keyword evidence="4" id="KW-1185">Reference proteome</keyword>
<feature type="domain" description="SWR1-complex protein 3" evidence="2">
    <location>
        <begin position="6"/>
        <end position="71"/>
    </location>
</feature>
<dbReference type="RefSeq" id="XP_049123874.1">
    <property type="nucleotide sequence ID" value="XM_049267917.1"/>
</dbReference>